<comment type="caution">
    <text evidence="2">The sequence shown here is derived from an EMBL/GenBank/DDBJ whole genome shotgun (WGS) entry which is preliminary data.</text>
</comment>
<accession>M7NXR3</accession>
<dbReference type="Proteomes" id="UP000011910">
    <property type="component" value="Unassembled WGS sequence"/>
</dbReference>
<dbReference type="InterPro" id="IPR052935">
    <property type="entry name" value="Mg2+_PAP"/>
</dbReference>
<keyword evidence="3" id="KW-1185">Reference proteome</keyword>
<protein>
    <recommendedName>
        <fullName evidence="1">Phosphatidate phosphatase APP1 catalytic domain-containing protein</fullName>
    </recommendedName>
</protein>
<dbReference type="PANTHER" id="PTHR28208:SF3">
    <property type="entry name" value="PHOSPHATIDATE PHOSPHATASE APP1"/>
    <property type="match status" value="1"/>
</dbReference>
<dbReference type="PATRIC" id="fig|1279009.4.peg.1680"/>
<proteinExistence type="predicted"/>
<dbReference type="RefSeq" id="WP_009195054.1">
    <property type="nucleotide sequence ID" value="NZ_AODQ01000032.1"/>
</dbReference>
<dbReference type="eggNOG" id="COG4850">
    <property type="taxonomic scope" value="Bacteria"/>
</dbReference>
<reference evidence="2 3" key="1">
    <citation type="journal article" date="2013" name="Genome Announc.">
        <title>Draft Genome Sequence of Cesiribacter andamanensis Strain AMV16T, Isolated from a Soil Sample from a Mud Volcano in the Andaman Islands, India.</title>
        <authorList>
            <person name="Shivaji S."/>
            <person name="Ara S."/>
            <person name="Begum Z."/>
            <person name="Srinivas T.N."/>
            <person name="Singh A."/>
            <person name="Kumar Pinnaka A."/>
        </authorList>
    </citation>
    <scope>NUCLEOTIDE SEQUENCE [LARGE SCALE GENOMIC DNA]</scope>
    <source>
        <strain evidence="2 3">AMV16</strain>
    </source>
</reference>
<evidence type="ECO:0000313" key="3">
    <source>
        <dbReference type="Proteomes" id="UP000011910"/>
    </source>
</evidence>
<dbReference type="EMBL" id="AODQ01000032">
    <property type="protein sequence ID" value="EMR03179.1"/>
    <property type="molecule type" value="Genomic_DNA"/>
</dbReference>
<dbReference type="GO" id="GO:0008195">
    <property type="term" value="F:phosphatidate phosphatase activity"/>
    <property type="evidence" value="ECO:0007669"/>
    <property type="project" value="InterPro"/>
</dbReference>
<dbReference type="Pfam" id="PF09949">
    <property type="entry name" value="APP1_cat"/>
    <property type="match status" value="1"/>
</dbReference>
<gene>
    <name evidence="2" type="ORF">ADICEAN_01657</name>
</gene>
<evidence type="ECO:0000313" key="2">
    <source>
        <dbReference type="EMBL" id="EMR03179.1"/>
    </source>
</evidence>
<feature type="domain" description="Phosphatidate phosphatase APP1 catalytic" evidence="1">
    <location>
        <begin position="157"/>
        <end position="312"/>
    </location>
</feature>
<dbReference type="STRING" id="1279009.ADICEAN_01657"/>
<organism evidence="2 3">
    <name type="scientific">Cesiribacter andamanensis AMV16</name>
    <dbReference type="NCBI Taxonomy" id="1279009"/>
    <lineage>
        <taxon>Bacteria</taxon>
        <taxon>Pseudomonadati</taxon>
        <taxon>Bacteroidota</taxon>
        <taxon>Cytophagia</taxon>
        <taxon>Cytophagales</taxon>
        <taxon>Cesiribacteraceae</taxon>
        <taxon>Cesiribacter</taxon>
    </lineage>
</organism>
<name>M7NXR3_9BACT</name>
<dbReference type="OrthoDB" id="9789875at2"/>
<dbReference type="AlphaFoldDB" id="M7NXR3"/>
<dbReference type="InterPro" id="IPR019236">
    <property type="entry name" value="APP1_cat"/>
</dbReference>
<dbReference type="PANTHER" id="PTHR28208">
    <property type="entry name" value="PHOSPHATIDATE PHOSPHATASE APP1"/>
    <property type="match status" value="1"/>
</dbReference>
<sequence>MENWMQEFKHIITKLEHTADEARFKLKQRLNLLDDITILPYRGMGNAQQARIRGRVLEEIGLDLPEESASRWRNILILFHRYESDEIPFARLQARFQQQNQELQADEEGYFSACFSTDASLVGWQQAEFSLLDRIKQDQPPPTCKGEILFADPKNSFGVISDLDDTVLESASTDFLEKSRILLLHNERSRKPFEGVSALYQALQGGQDGRRNNPFFYVTSSSWNLYDMFKNFCEINQLPKGVFLMNEVGLDKHKFFKRGHKEHKSEMIKSVLETYADLPFLLIGDCGQQDPEIYQQLARQHPERIMGIYIRDVHPEEERSRDREVREIAAAVQAQGIPMVLVKDSAEAARDAAQRGWIVPDSVARIEEETKQELEQESSVRQTLGLHRLLP</sequence>
<evidence type="ECO:0000259" key="1">
    <source>
        <dbReference type="Pfam" id="PF09949"/>
    </source>
</evidence>